<dbReference type="AlphaFoldDB" id="A0A4S8J0L9"/>
<feature type="compositionally biased region" description="Acidic residues" evidence="1">
    <location>
        <begin position="123"/>
        <end position="132"/>
    </location>
</feature>
<feature type="compositionally biased region" description="Basic and acidic residues" evidence="1">
    <location>
        <begin position="99"/>
        <end position="116"/>
    </location>
</feature>
<reference evidence="2 3" key="1">
    <citation type="journal article" date="2019" name="Nat. Plants">
        <title>Genome sequencing of Musa balbisiana reveals subgenome evolution and function divergence in polyploid bananas.</title>
        <authorList>
            <person name="Yao X."/>
        </authorList>
    </citation>
    <scope>NUCLEOTIDE SEQUENCE [LARGE SCALE GENOMIC DNA]</scope>
    <source>
        <strain evidence="3">cv. DH-PKW</strain>
        <tissue evidence="2">Leaves</tissue>
    </source>
</reference>
<accession>A0A4S8J0L9</accession>
<feature type="compositionally biased region" description="Polar residues" evidence="1">
    <location>
        <begin position="185"/>
        <end position="194"/>
    </location>
</feature>
<sequence length="210" mass="21421">MASHPHRISLRVAEPYLARRMFCRRFRYTAAPIHASAAAAAITPTAIPVLFPLQPSPLSSASTISAVSIDPVRISSFGKADDDSGARSGRGLPGNGAGEGREEAKGKGDGAREMRAGSKGAGADDDDDEAREDMEFPGNGAAEKGEEAVGKGEGAREMCAGIPGGGDGEICEDEGSAVERRKSSSRGGSNAGTLSAVTAMVAVSLTRCQG</sequence>
<protein>
    <submittedName>
        <fullName evidence="2">Uncharacterized protein</fullName>
    </submittedName>
</protein>
<evidence type="ECO:0000313" key="3">
    <source>
        <dbReference type="Proteomes" id="UP000317650"/>
    </source>
</evidence>
<feature type="compositionally biased region" description="Basic and acidic residues" evidence="1">
    <location>
        <begin position="143"/>
        <end position="156"/>
    </location>
</feature>
<organism evidence="2 3">
    <name type="scientific">Musa balbisiana</name>
    <name type="common">Banana</name>
    <dbReference type="NCBI Taxonomy" id="52838"/>
    <lineage>
        <taxon>Eukaryota</taxon>
        <taxon>Viridiplantae</taxon>
        <taxon>Streptophyta</taxon>
        <taxon>Embryophyta</taxon>
        <taxon>Tracheophyta</taxon>
        <taxon>Spermatophyta</taxon>
        <taxon>Magnoliopsida</taxon>
        <taxon>Liliopsida</taxon>
        <taxon>Zingiberales</taxon>
        <taxon>Musaceae</taxon>
        <taxon>Musa</taxon>
    </lineage>
</organism>
<keyword evidence="3" id="KW-1185">Reference proteome</keyword>
<evidence type="ECO:0000313" key="2">
    <source>
        <dbReference type="EMBL" id="THU54847.1"/>
    </source>
</evidence>
<dbReference type="Proteomes" id="UP000317650">
    <property type="component" value="Chromosome 11"/>
</dbReference>
<gene>
    <name evidence="2" type="ORF">C4D60_Mb11t00370</name>
</gene>
<evidence type="ECO:0000256" key="1">
    <source>
        <dbReference type="SAM" id="MobiDB-lite"/>
    </source>
</evidence>
<proteinExistence type="predicted"/>
<comment type="caution">
    <text evidence="2">The sequence shown here is derived from an EMBL/GenBank/DDBJ whole genome shotgun (WGS) entry which is preliminary data.</text>
</comment>
<name>A0A4S8J0L9_MUSBA</name>
<dbReference type="EMBL" id="PYDT01000007">
    <property type="protein sequence ID" value="THU54847.1"/>
    <property type="molecule type" value="Genomic_DNA"/>
</dbReference>
<feature type="region of interest" description="Disordered" evidence="1">
    <location>
        <begin position="77"/>
        <end position="194"/>
    </location>
</feature>